<accession>A0A8S2G733</accession>
<dbReference type="GO" id="GO:0005829">
    <property type="term" value="C:cytosol"/>
    <property type="evidence" value="ECO:0007669"/>
    <property type="project" value="TreeGrafter"/>
</dbReference>
<evidence type="ECO:0000313" key="8">
    <source>
        <dbReference type="Proteomes" id="UP000677228"/>
    </source>
</evidence>
<evidence type="ECO:0000256" key="4">
    <source>
        <dbReference type="ARBA" id="ARBA00048668"/>
    </source>
</evidence>
<name>A0A8S2G733_9BILA</name>
<dbReference type="GO" id="GO:0004516">
    <property type="term" value="F:nicotinate phosphoribosyltransferase activity"/>
    <property type="evidence" value="ECO:0007669"/>
    <property type="project" value="UniProtKB-EC"/>
</dbReference>
<evidence type="ECO:0000256" key="1">
    <source>
        <dbReference type="ARBA" id="ARBA00004790"/>
    </source>
</evidence>
<organism evidence="6 8">
    <name type="scientific">Didymodactylos carnosus</name>
    <dbReference type="NCBI Taxonomy" id="1234261"/>
    <lineage>
        <taxon>Eukaryota</taxon>
        <taxon>Metazoa</taxon>
        <taxon>Spiralia</taxon>
        <taxon>Gnathifera</taxon>
        <taxon>Rotifera</taxon>
        <taxon>Eurotatoria</taxon>
        <taxon>Bdelloidea</taxon>
        <taxon>Philodinida</taxon>
        <taxon>Philodinidae</taxon>
        <taxon>Didymodactylos</taxon>
    </lineage>
</organism>
<dbReference type="Gene3D" id="3.20.140.10">
    <property type="entry name" value="nicotinate phosphoribosyltransferase"/>
    <property type="match status" value="1"/>
</dbReference>
<evidence type="ECO:0000313" key="6">
    <source>
        <dbReference type="EMBL" id="CAF1626628.1"/>
    </source>
</evidence>
<feature type="non-terminal residue" evidence="6">
    <location>
        <position position="105"/>
    </location>
</feature>
<dbReference type="PANTHER" id="PTHR11098:SF1">
    <property type="entry name" value="NICOTINATE PHOSPHORIBOSYLTRANSFERASE"/>
    <property type="match status" value="1"/>
</dbReference>
<evidence type="ECO:0000256" key="3">
    <source>
        <dbReference type="ARBA" id="ARBA00022642"/>
    </source>
</evidence>
<proteinExistence type="inferred from homology"/>
<comment type="catalytic activity">
    <reaction evidence="4">
        <text>5-phospho-alpha-D-ribose 1-diphosphate + nicotinate + ATP + H2O = nicotinate beta-D-ribonucleotide + ADP + phosphate + diphosphate</text>
        <dbReference type="Rhea" id="RHEA:36163"/>
        <dbReference type="ChEBI" id="CHEBI:15377"/>
        <dbReference type="ChEBI" id="CHEBI:30616"/>
        <dbReference type="ChEBI" id="CHEBI:32544"/>
        <dbReference type="ChEBI" id="CHEBI:33019"/>
        <dbReference type="ChEBI" id="CHEBI:43474"/>
        <dbReference type="ChEBI" id="CHEBI:57502"/>
        <dbReference type="ChEBI" id="CHEBI:58017"/>
        <dbReference type="ChEBI" id="CHEBI:456216"/>
        <dbReference type="EC" id="6.3.4.21"/>
    </reaction>
</comment>
<dbReference type="SUPFAM" id="SSF54675">
    <property type="entry name" value="Nicotinate/Quinolinate PRTase N-terminal domain-like"/>
    <property type="match status" value="1"/>
</dbReference>
<dbReference type="InterPro" id="IPR007229">
    <property type="entry name" value="Nic_PRibTrfase-Fam"/>
</dbReference>
<comment type="caution">
    <text evidence="6">The sequence shown here is derived from an EMBL/GenBank/DDBJ whole genome shotgun (WGS) entry which is preliminary data.</text>
</comment>
<keyword evidence="3" id="KW-0662">Pyridine nucleotide biosynthesis</keyword>
<comment type="similarity">
    <text evidence="2">Belongs to the NAPRTase family.</text>
</comment>
<evidence type="ECO:0000256" key="2">
    <source>
        <dbReference type="ARBA" id="ARBA00010897"/>
    </source>
</evidence>
<dbReference type="AlphaFoldDB" id="A0A8S2G733"/>
<dbReference type="EMBL" id="CAJOBA010082817">
    <property type="protein sequence ID" value="CAF4449776.1"/>
    <property type="molecule type" value="Genomic_DNA"/>
</dbReference>
<dbReference type="PANTHER" id="PTHR11098">
    <property type="entry name" value="NICOTINATE PHOSPHORIBOSYLTRANSFERASE"/>
    <property type="match status" value="1"/>
</dbReference>
<dbReference type="InterPro" id="IPR040727">
    <property type="entry name" value="NAPRTase_N"/>
</dbReference>
<sequence length="105" mass="12427">MAVSSVVQPFLTDLYQLSMAYAYWKNHKHNDIATFDLFFRSNPFGGEFTLFAGLDECLKFVRDYKIHQTDIEYLKDNLPEYVEQEFFDYLSTLVMDDIEIYAVPE</sequence>
<feature type="domain" description="Nicotinate phosphoribosyltransferase N-terminal" evidence="5">
    <location>
        <begin position="11"/>
        <end position="101"/>
    </location>
</feature>
<evidence type="ECO:0000313" key="7">
    <source>
        <dbReference type="EMBL" id="CAF4449776.1"/>
    </source>
</evidence>
<dbReference type="GO" id="GO:0034355">
    <property type="term" value="P:NAD+ biosynthetic process via the salvage pathway"/>
    <property type="evidence" value="ECO:0007669"/>
    <property type="project" value="TreeGrafter"/>
</dbReference>
<dbReference type="EMBL" id="CAJNOK010057526">
    <property type="protein sequence ID" value="CAF1626628.1"/>
    <property type="molecule type" value="Genomic_DNA"/>
</dbReference>
<dbReference type="Proteomes" id="UP000677228">
    <property type="component" value="Unassembled WGS sequence"/>
</dbReference>
<evidence type="ECO:0000259" key="5">
    <source>
        <dbReference type="Pfam" id="PF17767"/>
    </source>
</evidence>
<dbReference type="Proteomes" id="UP000682733">
    <property type="component" value="Unassembled WGS sequence"/>
</dbReference>
<protein>
    <recommendedName>
        <fullName evidence="5">Nicotinate phosphoribosyltransferase N-terminal domain-containing protein</fullName>
    </recommendedName>
</protein>
<dbReference type="Pfam" id="PF17767">
    <property type="entry name" value="NAPRTase_N"/>
    <property type="match status" value="1"/>
</dbReference>
<gene>
    <name evidence="6" type="ORF">OVA965_LOCUS43485</name>
    <name evidence="7" type="ORF">TMI583_LOCUS45770</name>
</gene>
<comment type="pathway">
    <text evidence="1">Cofactor biosynthesis; NAD(+) biosynthesis.</text>
</comment>
<reference evidence="6" key="1">
    <citation type="submission" date="2021-02" db="EMBL/GenBank/DDBJ databases">
        <authorList>
            <person name="Nowell W R."/>
        </authorList>
    </citation>
    <scope>NUCLEOTIDE SEQUENCE</scope>
</reference>